<dbReference type="AlphaFoldDB" id="A0A846Y2M4"/>
<feature type="transmembrane region" description="Helical" evidence="6">
    <location>
        <begin position="196"/>
        <end position="219"/>
    </location>
</feature>
<evidence type="ECO:0000313" key="8">
    <source>
        <dbReference type="EMBL" id="NKY53493.1"/>
    </source>
</evidence>
<dbReference type="Proteomes" id="UP000565711">
    <property type="component" value="Unassembled WGS sequence"/>
</dbReference>
<feature type="transmembrane region" description="Helical" evidence="6">
    <location>
        <begin position="76"/>
        <end position="95"/>
    </location>
</feature>
<keyword evidence="9" id="KW-1185">Reference proteome</keyword>
<comment type="similarity">
    <text evidence="2">Belongs to the DsbD family.</text>
</comment>
<feature type="transmembrane region" description="Helical" evidence="6">
    <location>
        <begin position="46"/>
        <end position="70"/>
    </location>
</feature>
<evidence type="ECO:0000256" key="4">
    <source>
        <dbReference type="ARBA" id="ARBA00022989"/>
    </source>
</evidence>
<feature type="transmembrane region" description="Helical" evidence="6">
    <location>
        <begin position="252"/>
        <end position="270"/>
    </location>
</feature>
<dbReference type="InterPro" id="IPR003834">
    <property type="entry name" value="Cyt_c_assmbl_TM_dom"/>
</dbReference>
<dbReference type="RefSeq" id="WP_067876483.1">
    <property type="nucleotide sequence ID" value="NZ_JAAXOP010000018.1"/>
</dbReference>
<keyword evidence="4 6" id="KW-1133">Transmembrane helix</keyword>
<evidence type="ECO:0000256" key="3">
    <source>
        <dbReference type="ARBA" id="ARBA00022692"/>
    </source>
</evidence>
<evidence type="ECO:0000259" key="7">
    <source>
        <dbReference type="Pfam" id="PF02683"/>
    </source>
</evidence>
<dbReference type="GO" id="GO:0016020">
    <property type="term" value="C:membrane"/>
    <property type="evidence" value="ECO:0007669"/>
    <property type="project" value="UniProtKB-SubCell"/>
</dbReference>
<keyword evidence="3 6" id="KW-0812">Transmembrane</keyword>
<feature type="transmembrane region" description="Helical" evidence="6">
    <location>
        <begin position="6"/>
        <end position="34"/>
    </location>
</feature>
<proteinExistence type="inferred from homology"/>
<protein>
    <submittedName>
        <fullName evidence="8">Cytochrome c biogenesis protein CcdA</fullName>
    </submittedName>
</protein>
<evidence type="ECO:0000256" key="1">
    <source>
        <dbReference type="ARBA" id="ARBA00004141"/>
    </source>
</evidence>
<organism evidence="8 9">
    <name type="scientific">Nocardia vermiculata</name>
    <dbReference type="NCBI Taxonomy" id="257274"/>
    <lineage>
        <taxon>Bacteria</taxon>
        <taxon>Bacillati</taxon>
        <taxon>Actinomycetota</taxon>
        <taxon>Actinomycetes</taxon>
        <taxon>Mycobacteriales</taxon>
        <taxon>Nocardiaceae</taxon>
        <taxon>Nocardia</taxon>
    </lineage>
</organism>
<evidence type="ECO:0000313" key="9">
    <source>
        <dbReference type="Proteomes" id="UP000565711"/>
    </source>
</evidence>
<comment type="caution">
    <text evidence="8">The sequence shown here is derived from an EMBL/GenBank/DDBJ whole genome shotgun (WGS) entry which is preliminary data.</text>
</comment>
<dbReference type="EMBL" id="JAAXOP010000018">
    <property type="protein sequence ID" value="NKY53493.1"/>
    <property type="molecule type" value="Genomic_DNA"/>
</dbReference>
<feature type="transmembrane region" description="Helical" evidence="6">
    <location>
        <begin position="153"/>
        <end position="175"/>
    </location>
</feature>
<evidence type="ECO:0000256" key="5">
    <source>
        <dbReference type="ARBA" id="ARBA00023136"/>
    </source>
</evidence>
<evidence type="ECO:0000256" key="6">
    <source>
        <dbReference type="SAM" id="Phobius"/>
    </source>
</evidence>
<name>A0A846Y2M4_9NOCA</name>
<reference evidence="8 9" key="1">
    <citation type="submission" date="2020-04" db="EMBL/GenBank/DDBJ databases">
        <title>MicrobeNet Type strains.</title>
        <authorList>
            <person name="Nicholson A.C."/>
        </authorList>
    </citation>
    <scope>NUCLEOTIDE SEQUENCE [LARGE SCALE GENOMIC DNA]</scope>
    <source>
        <strain evidence="8 9">JCM 12354</strain>
    </source>
</reference>
<sequence>MTGGIGLFAAFLGGLLALVSPCSALLLPSFFAYSFGSRAALLGRTLTFYLGLLTTLVPLGAAGSMAGRLLVGHRDLLITIGGVAVIVFGVLQILGRGFAPAFAQRAALRRIRADGGWGVFLLGSVYGLAGFCAGPILGSILTVAAMGGSPVRGAVLLAVYGLGMAAPLFVLALLWDRFELGRRSWLRGRVITLGRLHLHTTSTVSGLIFIALGVVLLLFDGAVVAPATLDVGTQFALEDRARALGSAITDSTVLLIVGAAALGIVAWRALSRGAAARATRAAVSDDEQDVR</sequence>
<dbReference type="PANTHER" id="PTHR31272">
    <property type="entry name" value="CYTOCHROME C-TYPE BIOGENESIS PROTEIN HI_1454-RELATED"/>
    <property type="match status" value="1"/>
</dbReference>
<feature type="transmembrane region" description="Helical" evidence="6">
    <location>
        <begin position="116"/>
        <end position="141"/>
    </location>
</feature>
<dbReference type="Pfam" id="PF02683">
    <property type="entry name" value="DsbD_TM"/>
    <property type="match status" value="1"/>
</dbReference>
<gene>
    <name evidence="8" type="ORF">HGA08_25175</name>
</gene>
<evidence type="ECO:0000256" key="2">
    <source>
        <dbReference type="ARBA" id="ARBA00006143"/>
    </source>
</evidence>
<accession>A0A846Y2M4</accession>
<dbReference type="PANTHER" id="PTHR31272:SF4">
    <property type="entry name" value="CYTOCHROME C-TYPE BIOGENESIS PROTEIN HI_1454-RELATED"/>
    <property type="match status" value="1"/>
</dbReference>
<dbReference type="GO" id="GO:0017004">
    <property type="term" value="P:cytochrome complex assembly"/>
    <property type="evidence" value="ECO:0007669"/>
    <property type="project" value="InterPro"/>
</dbReference>
<feature type="domain" description="Cytochrome C biogenesis protein transmembrane" evidence="7">
    <location>
        <begin position="8"/>
        <end position="176"/>
    </location>
</feature>
<keyword evidence="5 6" id="KW-0472">Membrane</keyword>
<dbReference type="InterPro" id="IPR051790">
    <property type="entry name" value="Cytochrome_c-biogenesis_DsbD"/>
</dbReference>
<comment type="subcellular location">
    <subcellularLocation>
        <location evidence="1">Membrane</location>
        <topology evidence="1">Multi-pass membrane protein</topology>
    </subcellularLocation>
</comment>